<dbReference type="InterPro" id="IPR023606">
    <property type="entry name" value="CoA-Trfase_III_dom_1_sf"/>
</dbReference>
<dbReference type="GO" id="GO:0016740">
    <property type="term" value="F:transferase activity"/>
    <property type="evidence" value="ECO:0007669"/>
    <property type="project" value="UniProtKB-KW"/>
</dbReference>
<sequence>MTSSLDGIRILDLSRILAGPTATQLLADLGAEVIKVERPGAGDDTRSWGPPHVTRTDGTETDLTGYFLSANRGKQSIAVDFTTPEGAGIIRALVKHCDIVVENFKPGDLARRGLDYDDLVALRPGLIWCSITGFGRTGADADRTGYDFLVQAMGGIMSLTGDPDGAPMKVGVGIADVMCGMYAATGILAALHHRDRSGQGQRVDVALYDAQLAWLINGATNMLVSGKAPRRLGNRHPNIAPYQTIETGDGTLALACGNDAQFARLAGVLGAPGLADDPRFATNRARVAHVDALEAALLPLFAQGTAAAWERRLTAAGVPAGPVRSVAQVLADPDTVARGMLTTLPAEDGLPPLRLLGNPLRMSATPVCAPRRPPFLDEHRDDILRRFGPA</sequence>
<dbReference type="InterPro" id="IPR050483">
    <property type="entry name" value="CoA-transferase_III_domain"/>
</dbReference>
<dbReference type="Pfam" id="PF02515">
    <property type="entry name" value="CoA_transf_3"/>
    <property type="match status" value="1"/>
</dbReference>
<accession>A0ABW4DZ73</accession>
<proteinExistence type="predicted"/>
<organism evidence="2 3">
    <name type="scientific">Paracoccus nototheniae</name>
    <dbReference type="NCBI Taxonomy" id="2489002"/>
    <lineage>
        <taxon>Bacteria</taxon>
        <taxon>Pseudomonadati</taxon>
        <taxon>Pseudomonadota</taxon>
        <taxon>Alphaproteobacteria</taxon>
        <taxon>Rhodobacterales</taxon>
        <taxon>Paracoccaceae</taxon>
        <taxon>Paracoccus</taxon>
    </lineage>
</organism>
<dbReference type="PANTHER" id="PTHR48207">
    <property type="entry name" value="SUCCINATE--HYDROXYMETHYLGLUTARATE COA-TRANSFERASE"/>
    <property type="match status" value="1"/>
</dbReference>
<keyword evidence="3" id="KW-1185">Reference proteome</keyword>
<keyword evidence="1 2" id="KW-0808">Transferase</keyword>
<dbReference type="InterPro" id="IPR044855">
    <property type="entry name" value="CoA-Trfase_III_dom3_sf"/>
</dbReference>
<evidence type="ECO:0000256" key="1">
    <source>
        <dbReference type="ARBA" id="ARBA00022679"/>
    </source>
</evidence>
<protein>
    <submittedName>
        <fullName evidence="2">CaiB/BaiF CoA transferase family protein</fullName>
    </submittedName>
</protein>
<evidence type="ECO:0000313" key="2">
    <source>
        <dbReference type="EMBL" id="MFD1482885.1"/>
    </source>
</evidence>
<name>A0ABW4DZ73_9RHOB</name>
<dbReference type="SUPFAM" id="SSF89796">
    <property type="entry name" value="CoA-transferase family III (CaiB/BaiF)"/>
    <property type="match status" value="1"/>
</dbReference>
<reference evidence="3" key="1">
    <citation type="journal article" date="2019" name="Int. J. Syst. Evol. Microbiol.">
        <title>The Global Catalogue of Microorganisms (GCM) 10K type strain sequencing project: providing services to taxonomists for standard genome sequencing and annotation.</title>
        <authorList>
            <consortium name="The Broad Institute Genomics Platform"/>
            <consortium name="The Broad Institute Genome Sequencing Center for Infectious Disease"/>
            <person name="Wu L."/>
            <person name="Ma J."/>
        </authorList>
    </citation>
    <scope>NUCLEOTIDE SEQUENCE [LARGE SCALE GENOMIC DNA]</scope>
    <source>
        <strain evidence="3">CCM 8875</strain>
    </source>
</reference>
<evidence type="ECO:0000313" key="3">
    <source>
        <dbReference type="Proteomes" id="UP001597302"/>
    </source>
</evidence>
<dbReference type="PANTHER" id="PTHR48207:SF3">
    <property type="entry name" value="SUCCINATE--HYDROXYMETHYLGLUTARATE COA-TRANSFERASE"/>
    <property type="match status" value="1"/>
</dbReference>
<dbReference type="Gene3D" id="3.40.50.10540">
    <property type="entry name" value="Crotonobetainyl-coa:carnitine coa-transferase, domain 1"/>
    <property type="match status" value="1"/>
</dbReference>
<dbReference type="RefSeq" id="WP_131572527.1">
    <property type="nucleotide sequence ID" value="NZ_CBCSAJ010000001.1"/>
</dbReference>
<gene>
    <name evidence="2" type="ORF">ACFQ5P_16430</name>
</gene>
<dbReference type="InterPro" id="IPR003673">
    <property type="entry name" value="CoA-Trfase_fam_III"/>
</dbReference>
<dbReference type="EMBL" id="JBHTOQ010000036">
    <property type="protein sequence ID" value="MFD1482885.1"/>
    <property type="molecule type" value="Genomic_DNA"/>
</dbReference>
<comment type="caution">
    <text evidence="2">The sequence shown here is derived from an EMBL/GenBank/DDBJ whole genome shotgun (WGS) entry which is preliminary data.</text>
</comment>
<dbReference type="Gene3D" id="3.30.1540.10">
    <property type="entry name" value="formyl-coa transferase, domain 3"/>
    <property type="match status" value="1"/>
</dbReference>
<dbReference type="Proteomes" id="UP001597302">
    <property type="component" value="Unassembled WGS sequence"/>
</dbReference>